<evidence type="ECO:0000313" key="2">
    <source>
        <dbReference type="Proteomes" id="UP001638806"/>
    </source>
</evidence>
<name>A0ACC4E3L6_PURLI</name>
<evidence type="ECO:0000313" key="1">
    <source>
        <dbReference type="EMBL" id="KAL3962225.1"/>
    </source>
</evidence>
<dbReference type="Proteomes" id="UP001638806">
    <property type="component" value="Unassembled WGS sequence"/>
</dbReference>
<proteinExistence type="predicted"/>
<gene>
    <name evidence="1" type="ORF">ACCO45_003748</name>
</gene>
<keyword evidence="2" id="KW-1185">Reference proteome</keyword>
<protein>
    <submittedName>
        <fullName evidence="1">Uncharacterized protein</fullName>
    </submittedName>
</protein>
<comment type="caution">
    <text evidence="1">The sequence shown here is derived from an EMBL/GenBank/DDBJ whole genome shotgun (WGS) entry which is preliminary data.</text>
</comment>
<reference evidence="1" key="1">
    <citation type="submission" date="2024-12" db="EMBL/GenBank/DDBJ databases">
        <title>Comparative genomics and development of molecular markers within Purpureocillium lilacinum and among Purpureocillium species.</title>
        <authorList>
            <person name="Yeh Z.-Y."/>
            <person name="Ni N.-T."/>
            <person name="Lo P.-H."/>
            <person name="Mushyakhwo K."/>
            <person name="Lin C.-F."/>
            <person name="Nai Y.-S."/>
        </authorList>
    </citation>
    <scope>NUCLEOTIDE SEQUENCE</scope>
    <source>
        <strain evidence="1">NCHU-NPUST-175</strain>
    </source>
</reference>
<dbReference type="EMBL" id="JBGNUJ010000003">
    <property type="protein sequence ID" value="KAL3962225.1"/>
    <property type="molecule type" value="Genomic_DNA"/>
</dbReference>
<accession>A0ACC4E3L6</accession>
<organism evidence="1 2">
    <name type="scientific">Purpureocillium lilacinum</name>
    <name type="common">Paecilomyces lilacinus</name>
    <dbReference type="NCBI Taxonomy" id="33203"/>
    <lineage>
        <taxon>Eukaryota</taxon>
        <taxon>Fungi</taxon>
        <taxon>Dikarya</taxon>
        <taxon>Ascomycota</taxon>
        <taxon>Pezizomycotina</taxon>
        <taxon>Sordariomycetes</taxon>
        <taxon>Hypocreomycetidae</taxon>
        <taxon>Hypocreales</taxon>
        <taxon>Ophiocordycipitaceae</taxon>
        <taxon>Purpureocillium</taxon>
    </lineage>
</organism>
<sequence length="260" mass="27719">MPISSRNGGGGVVQQETRDPVSAGAASVIAGGLIRGGADNPRGWGAGGRRVLEIFREAWFFDSTRTPGGCAPRANHVQPPSPPPRHAAITKPGQSACGGADAAAERLVHVAMLGEPLTLASLRQVRPDGKEAGDAGTGQETLAWSALGRGARSGIVAPPSRTVLAVRWAETALCMSSCFLRCSTMHGMPSGHAQEMTLRPGQEHACWAGHFRATRHLGRRYYWDRPRRDPDARPGRATTWGRPWRTPRGEESGETCPEHG</sequence>